<name>A0AAE3QML6_9BACT</name>
<evidence type="ECO:0000313" key="3">
    <source>
        <dbReference type="Proteomes" id="UP001241110"/>
    </source>
</evidence>
<comment type="caution">
    <text evidence="2">The sequence shown here is derived from an EMBL/GenBank/DDBJ whole genome shotgun (WGS) entry which is preliminary data.</text>
</comment>
<dbReference type="Proteomes" id="UP001241110">
    <property type="component" value="Unassembled WGS sequence"/>
</dbReference>
<organism evidence="2 3">
    <name type="scientific">Xanthocytophaga flava</name>
    <dbReference type="NCBI Taxonomy" id="3048013"/>
    <lineage>
        <taxon>Bacteria</taxon>
        <taxon>Pseudomonadati</taxon>
        <taxon>Bacteroidota</taxon>
        <taxon>Cytophagia</taxon>
        <taxon>Cytophagales</taxon>
        <taxon>Rhodocytophagaceae</taxon>
        <taxon>Xanthocytophaga</taxon>
    </lineage>
</organism>
<dbReference type="PROSITE" id="PS51257">
    <property type="entry name" value="PROKAR_LIPOPROTEIN"/>
    <property type="match status" value="1"/>
</dbReference>
<dbReference type="AlphaFoldDB" id="A0AAE3QML6"/>
<keyword evidence="1" id="KW-0732">Signal</keyword>
<sequence>MKNLILLKTALLLLVLTLISSCDKSKDEPSQPKPSKEFYIQATIDNKSTILETDNTGANGMGMGTGYNSSGNGEGEEYMTQFGGIYNITETNEIEIRLVTKIMQRTEENSDVWKATMYSLFKPQTYIYGRDSQDGDTIDEESYKNGIVISYIDNDGEEWRSDYGSADQTGGIFKITSVVKNTDPTTYPTMRQVITGEFSCKLYNKAGKSKNLEDGKFNIRILYHSDFRIDE</sequence>
<accession>A0AAE3QML6</accession>
<gene>
    <name evidence="2" type="ORF">QNI16_13185</name>
</gene>
<feature type="signal peptide" evidence="1">
    <location>
        <begin position="1"/>
        <end position="25"/>
    </location>
</feature>
<reference evidence="2" key="1">
    <citation type="submission" date="2023-05" db="EMBL/GenBank/DDBJ databases">
        <authorList>
            <person name="Zhang X."/>
        </authorList>
    </citation>
    <scope>NUCLEOTIDE SEQUENCE</scope>
    <source>
        <strain evidence="2">YF14B1</strain>
    </source>
</reference>
<protein>
    <recommendedName>
        <fullName evidence="4">Lipoprotein</fullName>
    </recommendedName>
</protein>
<evidence type="ECO:0000313" key="2">
    <source>
        <dbReference type="EMBL" id="MDJ1481446.1"/>
    </source>
</evidence>
<dbReference type="EMBL" id="JASJOS010000005">
    <property type="protein sequence ID" value="MDJ1481446.1"/>
    <property type="molecule type" value="Genomic_DNA"/>
</dbReference>
<evidence type="ECO:0000256" key="1">
    <source>
        <dbReference type="SAM" id="SignalP"/>
    </source>
</evidence>
<proteinExistence type="predicted"/>
<feature type="chain" id="PRO_5042258224" description="Lipoprotein" evidence="1">
    <location>
        <begin position="26"/>
        <end position="231"/>
    </location>
</feature>
<dbReference type="RefSeq" id="WP_313979218.1">
    <property type="nucleotide sequence ID" value="NZ_JASJOS010000005.1"/>
</dbReference>
<evidence type="ECO:0008006" key="4">
    <source>
        <dbReference type="Google" id="ProtNLM"/>
    </source>
</evidence>